<evidence type="ECO:0000313" key="1">
    <source>
        <dbReference type="EMBL" id="QDS95564.1"/>
    </source>
</evidence>
<dbReference type="Proteomes" id="UP000320672">
    <property type="component" value="Chromosome"/>
</dbReference>
<dbReference type="KEGG" id="rml:FF011L_43610"/>
<gene>
    <name evidence="1" type="ORF">FF011L_43610</name>
</gene>
<name>A0A517ML13_9BACT</name>
<keyword evidence="2" id="KW-1185">Reference proteome</keyword>
<proteinExistence type="predicted"/>
<organism evidence="1 2">
    <name type="scientific">Roseimaritima multifibrata</name>
    <dbReference type="NCBI Taxonomy" id="1930274"/>
    <lineage>
        <taxon>Bacteria</taxon>
        <taxon>Pseudomonadati</taxon>
        <taxon>Planctomycetota</taxon>
        <taxon>Planctomycetia</taxon>
        <taxon>Pirellulales</taxon>
        <taxon>Pirellulaceae</taxon>
        <taxon>Roseimaritima</taxon>
    </lineage>
</organism>
<protein>
    <submittedName>
        <fullName evidence="1">Uncharacterized protein</fullName>
    </submittedName>
</protein>
<dbReference type="EMBL" id="CP036262">
    <property type="protein sequence ID" value="QDS95564.1"/>
    <property type="molecule type" value="Genomic_DNA"/>
</dbReference>
<dbReference type="AlphaFoldDB" id="A0A517ML13"/>
<evidence type="ECO:0000313" key="2">
    <source>
        <dbReference type="Proteomes" id="UP000320672"/>
    </source>
</evidence>
<reference evidence="1 2" key="1">
    <citation type="submission" date="2019-02" db="EMBL/GenBank/DDBJ databases">
        <title>Deep-cultivation of Planctomycetes and their phenomic and genomic characterization uncovers novel biology.</title>
        <authorList>
            <person name="Wiegand S."/>
            <person name="Jogler M."/>
            <person name="Boedeker C."/>
            <person name="Pinto D."/>
            <person name="Vollmers J."/>
            <person name="Rivas-Marin E."/>
            <person name="Kohn T."/>
            <person name="Peeters S.H."/>
            <person name="Heuer A."/>
            <person name="Rast P."/>
            <person name="Oberbeckmann S."/>
            <person name="Bunk B."/>
            <person name="Jeske O."/>
            <person name="Meyerdierks A."/>
            <person name="Storesund J.E."/>
            <person name="Kallscheuer N."/>
            <person name="Luecker S."/>
            <person name="Lage O.M."/>
            <person name="Pohl T."/>
            <person name="Merkel B.J."/>
            <person name="Hornburger P."/>
            <person name="Mueller R.-W."/>
            <person name="Bruemmer F."/>
            <person name="Labrenz M."/>
            <person name="Spormann A.M."/>
            <person name="Op den Camp H."/>
            <person name="Overmann J."/>
            <person name="Amann R."/>
            <person name="Jetten M.S.M."/>
            <person name="Mascher T."/>
            <person name="Medema M.H."/>
            <person name="Devos D.P."/>
            <person name="Kaster A.-K."/>
            <person name="Ovreas L."/>
            <person name="Rohde M."/>
            <person name="Galperin M.Y."/>
            <person name="Jogler C."/>
        </authorList>
    </citation>
    <scope>NUCLEOTIDE SEQUENCE [LARGE SCALE GENOMIC DNA]</scope>
    <source>
        <strain evidence="1 2">FF011L</strain>
    </source>
</reference>
<sequence>MKPLLPKWQGFRILHRLDLRNREEFLKKSLQGISETTPITRYLLSPVFIKSDRIKIVASKHPLMVNGYTLRALDSDEGFRTAYSLQWKECQRPHASLAGEALLPFLFFVALIDFLPFG</sequence>
<accession>A0A517ML13</accession>